<reference evidence="2" key="1">
    <citation type="journal article" date="2023" name="Insect Mol. Biol.">
        <title>Genome sequencing provides insights into the evolution of gene families encoding plant cell wall-degrading enzymes in longhorned beetles.</title>
        <authorList>
            <person name="Shin N.R."/>
            <person name="Okamura Y."/>
            <person name="Kirsch R."/>
            <person name="Pauchet Y."/>
        </authorList>
    </citation>
    <scope>NUCLEOTIDE SEQUENCE</scope>
    <source>
        <strain evidence="2">AMC_N1</strain>
    </source>
</reference>
<feature type="compositionally biased region" description="Low complexity" evidence="1">
    <location>
        <begin position="344"/>
        <end position="357"/>
    </location>
</feature>
<dbReference type="EMBL" id="JAPWTK010000460">
    <property type="protein sequence ID" value="KAJ8939894.1"/>
    <property type="molecule type" value="Genomic_DNA"/>
</dbReference>
<keyword evidence="3" id="KW-1185">Reference proteome</keyword>
<gene>
    <name evidence="2" type="ORF">NQ318_023234</name>
</gene>
<sequence>MYDATNTYKLLIDTGADGLREENFCSDHCLLSKGLLSIRTETHPHQDEPPEHKTVEIRTLDTQLLKLYLDTIPPFDGNSLVLHSYLESVRNTFLNFPDDPHHLTFGDQRDIQYLTHQLTSMRPNKNERPYEFGLRLQEIRAIIITKINDNIPDNQMRDLQIHNYNNIAKTMFITNLPMHIQTIVRIKNPESLEDALNFVLEEEEFQNFAKLHQNTQKSNLALPKPSIPSYRNHIENSNSNRNFIPPQTAHYQNQPQFPSQPINIQPQQIKQHFPTNRQTFGPSKQNVWKSNQNKNLPKPTPMSGVSYSQQKVKPMSGINYNMHNTENAERAPPYQTQCYLNDLDNNNNNNNKPLLPNRFTPNYRTH</sequence>
<evidence type="ECO:0000313" key="2">
    <source>
        <dbReference type="EMBL" id="KAJ8939894.1"/>
    </source>
</evidence>
<evidence type="ECO:0000313" key="3">
    <source>
        <dbReference type="Proteomes" id="UP001162162"/>
    </source>
</evidence>
<evidence type="ECO:0000256" key="1">
    <source>
        <dbReference type="SAM" id="MobiDB-lite"/>
    </source>
</evidence>
<proteinExistence type="predicted"/>
<comment type="caution">
    <text evidence="2">The sequence shown here is derived from an EMBL/GenBank/DDBJ whole genome shotgun (WGS) entry which is preliminary data.</text>
</comment>
<dbReference type="AlphaFoldDB" id="A0AAV8XMU6"/>
<protein>
    <submittedName>
        <fullName evidence="2">Uncharacterized protein</fullName>
    </submittedName>
</protein>
<organism evidence="2 3">
    <name type="scientific">Aromia moschata</name>
    <dbReference type="NCBI Taxonomy" id="1265417"/>
    <lineage>
        <taxon>Eukaryota</taxon>
        <taxon>Metazoa</taxon>
        <taxon>Ecdysozoa</taxon>
        <taxon>Arthropoda</taxon>
        <taxon>Hexapoda</taxon>
        <taxon>Insecta</taxon>
        <taxon>Pterygota</taxon>
        <taxon>Neoptera</taxon>
        <taxon>Endopterygota</taxon>
        <taxon>Coleoptera</taxon>
        <taxon>Polyphaga</taxon>
        <taxon>Cucujiformia</taxon>
        <taxon>Chrysomeloidea</taxon>
        <taxon>Cerambycidae</taxon>
        <taxon>Cerambycinae</taxon>
        <taxon>Callichromatini</taxon>
        <taxon>Aromia</taxon>
    </lineage>
</organism>
<name>A0AAV8XMU6_9CUCU</name>
<dbReference type="Proteomes" id="UP001162162">
    <property type="component" value="Unassembled WGS sequence"/>
</dbReference>
<feature type="region of interest" description="Disordered" evidence="1">
    <location>
        <begin position="344"/>
        <end position="366"/>
    </location>
</feature>
<accession>A0AAV8XMU6</accession>